<dbReference type="EMBL" id="MDYQ01000362">
    <property type="protein sequence ID" value="PRP75795.1"/>
    <property type="molecule type" value="Genomic_DNA"/>
</dbReference>
<sequence>MLLGHQADINVGDQTYTADDNLDVVRLRDSGNNLYRNTSVPVLLTYSTTIPTTLQTMQALSQRCEGFPPYQFDAVTEGNDRCVSGVCNFVYEDFDTDVQFSRNVKNISFAQEKMRAILLLLLALSCLASAKSLNVTLQDYTVTDDNSLLCGTDLSNTLVVFSATNDLVVQNLTTGASSSSISGDGQWIVVIQNETMTIYIRKAQSWSIFTSVPIPFNQTSLSSLFFDTTGSRLILVTDDETYFYSKSSTSKDYTSWSQLVQSDSRQVSFSKDLSTAFEKINSSLLVSTVDWTNKKMNESTKIADLDQGGYFVAVNSAGTAFVYGDSNNRLYRKSSGGWIAQDVGDFYDICGFSGDDQFLFRITNRGELSRYLVGDVTRAQLPRQVLSSNGEDQGWYVHPNYDGSQVIYDTQVINQSNAISPIQLTIPSTLHQAGQICQNDTWCQSDLRCGPGHYCHQPNRTAQPDSYTAYFKDLWHPSGDVVLQFKFPALVTCNVAGSTPVGVEAAAHNAYNNTKLQVVYHNSTGLSRMVDAGYLKVGLNSLRVEPLEMENRTVEFWLSCVCVDDYASSAPTIFSLEIPVATSSTQSGTQSSTQSSTQSDIYTAQPTHLDSPAAVIGITTTLVASFSRRFLNVTATYNAAVEAAAVSYLFLLCGKLG</sequence>
<comment type="caution">
    <text evidence="1">The sequence shown here is derived from an EMBL/GenBank/DDBJ whole genome shotgun (WGS) entry which is preliminary data.</text>
</comment>
<dbReference type="Proteomes" id="UP000241769">
    <property type="component" value="Unassembled WGS sequence"/>
</dbReference>
<keyword evidence="2" id="KW-1185">Reference proteome</keyword>
<proteinExistence type="predicted"/>
<gene>
    <name evidence="1" type="ORF">PROFUN_08789</name>
</gene>
<reference evidence="1 2" key="1">
    <citation type="journal article" date="2018" name="Genome Biol. Evol.">
        <title>Multiple Roots of Fruiting Body Formation in Amoebozoa.</title>
        <authorList>
            <person name="Hillmann F."/>
            <person name="Forbes G."/>
            <person name="Novohradska S."/>
            <person name="Ferling I."/>
            <person name="Riege K."/>
            <person name="Groth M."/>
            <person name="Westermann M."/>
            <person name="Marz M."/>
            <person name="Spaller T."/>
            <person name="Winckler T."/>
            <person name="Schaap P."/>
            <person name="Glockner G."/>
        </authorList>
    </citation>
    <scope>NUCLEOTIDE SEQUENCE [LARGE SCALE GENOMIC DNA]</scope>
    <source>
        <strain evidence="1 2">Jena</strain>
    </source>
</reference>
<name>A0A2P6MVR5_9EUKA</name>
<dbReference type="InParanoid" id="A0A2P6MVR5"/>
<evidence type="ECO:0000313" key="2">
    <source>
        <dbReference type="Proteomes" id="UP000241769"/>
    </source>
</evidence>
<protein>
    <submittedName>
        <fullName evidence="1">Uncharacterized protein</fullName>
    </submittedName>
</protein>
<dbReference type="SUPFAM" id="SSF69304">
    <property type="entry name" value="Tricorn protease N-terminal domain"/>
    <property type="match status" value="1"/>
</dbReference>
<dbReference type="AlphaFoldDB" id="A0A2P6MVR5"/>
<evidence type="ECO:0000313" key="1">
    <source>
        <dbReference type="EMBL" id="PRP75795.1"/>
    </source>
</evidence>
<accession>A0A2P6MVR5</accession>
<organism evidence="1 2">
    <name type="scientific">Planoprotostelium fungivorum</name>
    <dbReference type="NCBI Taxonomy" id="1890364"/>
    <lineage>
        <taxon>Eukaryota</taxon>
        <taxon>Amoebozoa</taxon>
        <taxon>Evosea</taxon>
        <taxon>Variosea</taxon>
        <taxon>Cavosteliida</taxon>
        <taxon>Cavosteliaceae</taxon>
        <taxon>Planoprotostelium</taxon>
    </lineage>
</organism>